<dbReference type="InterPro" id="IPR023485">
    <property type="entry name" value="Ptyr_pPase"/>
</dbReference>
<evidence type="ECO:0000313" key="2">
    <source>
        <dbReference type="EMBL" id="RJP20678.1"/>
    </source>
</evidence>
<dbReference type="EMBL" id="QZKU01000075">
    <property type="protein sequence ID" value="RJP20678.1"/>
    <property type="molecule type" value="Genomic_DNA"/>
</dbReference>
<accession>A0A3A4NIU8</accession>
<reference evidence="2 3" key="1">
    <citation type="journal article" date="2017" name="ISME J.">
        <title>Energy and carbon metabolisms in a deep terrestrial subsurface fluid microbial community.</title>
        <authorList>
            <person name="Momper L."/>
            <person name="Jungbluth S.P."/>
            <person name="Lee M.D."/>
            <person name="Amend J.P."/>
        </authorList>
    </citation>
    <scope>NUCLEOTIDE SEQUENCE [LARGE SCALE GENOMIC DNA]</scope>
    <source>
        <strain evidence="2">SURF_5</strain>
    </source>
</reference>
<gene>
    <name evidence="2" type="ORF">C4520_11010</name>
</gene>
<dbReference type="AlphaFoldDB" id="A0A3A4NIU8"/>
<proteinExistence type="predicted"/>
<sequence length="213" mass="24414">MIEQTIMQVLWASKLLSNLEKVRGWKHWNAILDRTYAFYYRARRQTPSAVVRKKLAPASGIIIIICRGNVCRSAFLANYLRTIVYPQDRFTFLSAGLRTRDGSLAPPDALLCAADYGIDLTSHRGKAITVMDVQEAALVVGMEPIHHIEFFLRYFKWRRKFLLLRALEDRPLSVTVPDPFEKGPETFQDCFRILVENGNALMIALQAFGERHV</sequence>
<dbReference type="SMART" id="SM00226">
    <property type="entry name" value="LMWPc"/>
    <property type="match status" value="1"/>
</dbReference>
<dbReference type="Proteomes" id="UP000265882">
    <property type="component" value="Unassembled WGS sequence"/>
</dbReference>
<evidence type="ECO:0000313" key="3">
    <source>
        <dbReference type="Proteomes" id="UP000265882"/>
    </source>
</evidence>
<evidence type="ECO:0000259" key="1">
    <source>
        <dbReference type="SMART" id="SM00226"/>
    </source>
</evidence>
<protein>
    <recommendedName>
        <fullName evidence="1">Phosphotyrosine protein phosphatase I domain-containing protein</fullName>
    </recommendedName>
</protein>
<dbReference type="InterPro" id="IPR036196">
    <property type="entry name" value="Ptyr_pPase_sf"/>
</dbReference>
<name>A0A3A4NIU8_ABYX5</name>
<dbReference type="Pfam" id="PF01451">
    <property type="entry name" value="LMWPc"/>
    <property type="match status" value="1"/>
</dbReference>
<comment type="caution">
    <text evidence="2">The sequence shown here is derived from an EMBL/GenBank/DDBJ whole genome shotgun (WGS) entry which is preliminary data.</text>
</comment>
<dbReference type="SUPFAM" id="SSF52788">
    <property type="entry name" value="Phosphotyrosine protein phosphatases I"/>
    <property type="match status" value="1"/>
</dbReference>
<dbReference type="Gene3D" id="3.40.50.2300">
    <property type="match status" value="1"/>
</dbReference>
<feature type="domain" description="Phosphotyrosine protein phosphatase I" evidence="1">
    <location>
        <begin position="60"/>
        <end position="204"/>
    </location>
</feature>
<organism evidence="2 3">
    <name type="scientific">Abyssobacteria bacterium (strain SURF_5)</name>
    <dbReference type="NCBI Taxonomy" id="2093360"/>
    <lineage>
        <taxon>Bacteria</taxon>
        <taxon>Pseudomonadati</taxon>
        <taxon>Candidatus Hydrogenedentota</taxon>
        <taxon>Candidatus Abyssobacteria</taxon>
    </lineage>
</organism>